<feature type="compositionally biased region" description="Polar residues" evidence="2">
    <location>
        <begin position="234"/>
        <end position="265"/>
    </location>
</feature>
<dbReference type="GO" id="GO:0005634">
    <property type="term" value="C:nucleus"/>
    <property type="evidence" value="ECO:0007669"/>
    <property type="project" value="TreeGrafter"/>
</dbReference>
<protein>
    <recommendedName>
        <fullName evidence="5">PPP4R2-domain-containing protein</fullName>
    </recommendedName>
</protein>
<keyword evidence="4" id="KW-1185">Reference proteome</keyword>
<evidence type="ECO:0008006" key="5">
    <source>
        <dbReference type="Google" id="ProtNLM"/>
    </source>
</evidence>
<dbReference type="AlphaFoldDB" id="A0A5N6TEL4"/>
<evidence type="ECO:0000256" key="2">
    <source>
        <dbReference type="SAM" id="MobiDB-lite"/>
    </source>
</evidence>
<dbReference type="EMBL" id="ML742432">
    <property type="protein sequence ID" value="KAE8144808.1"/>
    <property type="molecule type" value="Genomic_DNA"/>
</dbReference>
<dbReference type="InterPro" id="IPR015267">
    <property type="entry name" value="PPP4R2"/>
</dbReference>
<gene>
    <name evidence="3" type="ORF">BDV25DRAFT_166024</name>
</gene>
<evidence type="ECO:0000313" key="4">
    <source>
        <dbReference type="Proteomes" id="UP000325780"/>
    </source>
</evidence>
<evidence type="ECO:0000313" key="3">
    <source>
        <dbReference type="EMBL" id="KAE8144808.1"/>
    </source>
</evidence>
<sequence>MSLDEETLQIVANGGVMDFEKWPGMVESVIERLDHIVYNIFPMPQMPPEINDPTAGQQPPENRTSSFLQEPSSVPSTSHIQDNSTLANPQSQPPTSPVLPSPLLLLLNSNKSTLRSLFALKPPHTIQRLAELLLRPNRYYRTLPAYLRAIDRVISVTSSADVFPLQSQASSNQPNGVMNGSESGPMFLDHALGSDESLGGALLTPIPWLTNANSPDAGGDTEAPVTEDHGSIPEASQEQHSLQQETNDAAQDGNSHSIASTTDNQAMEDAEPQPVESEDIPHARGPRILGVEDLGLQDGKGVEMTLESDEKPANNDTTEQGGQLAESSRPHDSSQNTVKASTDDDGDITLDDARNVGVEAAGPAVTDDGQDQQKS</sequence>
<dbReference type="GO" id="GO:0030289">
    <property type="term" value="C:protein phosphatase 4 complex"/>
    <property type="evidence" value="ECO:0007669"/>
    <property type="project" value="InterPro"/>
</dbReference>
<name>A0A5N6TEL4_ASPAV</name>
<evidence type="ECO:0000256" key="1">
    <source>
        <dbReference type="ARBA" id="ARBA00009207"/>
    </source>
</evidence>
<dbReference type="GO" id="GO:0019888">
    <property type="term" value="F:protein phosphatase regulator activity"/>
    <property type="evidence" value="ECO:0007669"/>
    <property type="project" value="InterPro"/>
</dbReference>
<organism evidence="3 4">
    <name type="scientific">Aspergillus avenaceus</name>
    <dbReference type="NCBI Taxonomy" id="36643"/>
    <lineage>
        <taxon>Eukaryota</taxon>
        <taxon>Fungi</taxon>
        <taxon>Dikarya</taxon>
        <taxon>Ascomycota</taxon>
        <taxon>Pezizomycotina</taxon>
        <taxon>Eurotiomycetes</taxon>
        <taxon>Eurotiomycetidae</taxon>
        <taxon>Eurotiales</taxon>
        <taxon>Aspergillaceae</taxon>
        <taxon>Aspergillus</taxon>
        <taxon>Aspergillus subgen. Circumdati</taxon>
    </lineage>
</organism>
<dbReference type="GO" id="GO:0005737">
    <property type="term" value="C:cytoplasm"/>
    <property type="evidence" value="ECO:0007669"/>
    <property type="project" value="TreeGrafter"/>
</dbReference>
<feature type="compositionally biased region" description="Polar residues" evidence="2">
    <location>
        <begin position="54"/>
        <end position="88"/>
    </location>
</feature>
<comment type="similarity">
    <text evidence="1">Belongs to the PPP4R2 family.</text>
</comment>
<dbReference type="OrthoDB" id="341898at2759"/>
<proteinExistence type="inferred from homology"/>
<feature type="region of interest" description="Disordered" evidence="2">
    <location>
        <begin position="47"/>
        <end position="97"/>
    </location>
</feature>
<reference evidence="3 4" key="1">
    <citation type="submission" date="2019-04" db="EMBL/GenBank/DDBJ databases">
        <title>Friends and foes A comparative genomics study of 23 Aspergillus species from section Flavi.</title>
        <authorList>
            <consortium name="DOE Joint Genome Institute"/>
            <person name="Kjaerbolling I."/>
            <person name="Vesth T."/>
            <person name="Frisvad J.C."/>
            <person name="Nybo J.L."/>
            <person name="Theobald S."/>
            <person name="Kildgaard S."/>
            <person name="Isbrandt T."/>
            <person name="Kuo A."/>
            <person name="Sato A."/>
            <person name="Lyhne E.K."/>
            <person name="Kogle M.E."/>
            <person name="Wiebenga A."/>
            <person name="Kun R.S."/>
            <person name="Lubbers R.J."/>
            <person name="Makela M.R."/>
            <person name="Barry K."/>
            <person name="Chovatia M."/>
            <person name="Clum A."/>
            <person name="Daum C."/>
            <person name="Haridas S."/>
            <person name="He G."/>
            <person name="LaButti K."/>
            <person name="Lipzen A."/>
            <person name="Mondo S."/>
            <person name="Riley R."/>
            <person name="Salamov A."/>
            <person name="Simmons B.A."/>
            <person name="Magnuson J.K."/>
            <person name="Henrissat B."/>
            <person name="Mortensen U.H."/>
            <person name="Larsen T.O."/>
            <person name="Devries R.P."/>
            <person name="Grigoriev I.V."/>
            <person name="Machida M."/>
            <person name="Baker S.E."/>
            <person name="Andersen M.R."/>
        </authorList>
    </citation>
    <scope>NUCLEOTIDE SEQUENCE [LARGE SCALE GENOMIC DNA]</scope>
    <source>
        <strain evidence="3 4">IBT 18842</strain>
    </source>
</reference>
<dbReference type="Pfam" id="PF09184">
    <property type="entry name" value="PPP4R2"/>
    <property type="match status" value="1"/>
</dbReference>
<dbReference type="Proteomes" id="UP000325780">
    <property type="component" value="Unassembled WGS sequence"/>
</dbReference>
<feature type="region of interest" description="Disordered" evidence="2">
    <location>
        <begin position="210"/>
        <end position="375"/>
    </location>
</feature>
<dbReference type="PANTHER" id="PTHR16487:SF0">
    <property type="entry name" value="PROTEIN PHOSPHATASE 4 REGULATORY SUBUNIT 2-RELATED"/>
    <property type="match status" value="1"/>
</dbReference>
<dbReference type="PANTHER" id="PTHR16487">
    <property type="entry name" value="PPP4R2-RELATED PROTEIN"/>
    <property type="match status" value="1"/>
</dbReference>
<accession>A0A5N6TEL4</accession>